<evidence type="ECO:0000313" key="3">
    <source>
        <dbReference type="Proteomes" id="UP000044602"/>
    </source>
</evidence>
<accession>A0A0G4KRL6</accession>
<keyword evidence="3" id="KW-1185">Reference proteome</keyword>
<evidence type="ECO:0000313" key="2">
    <source>
        <dbReference type="EMBL" id="CRK14691.1"/>
    </source>
</evidence>
<dbReference type="AlphaFoldDB" id="A0A0G4KRL6"/>
<proteinExistence type="predicted"/>
<evidence type="ECO:0000313" key="1">
    <source>
        <dbReference type="EMBL" id="CRK12110.1"/>
    </source>
</evidence>
<name>A0A0G4KRL6_VERLO</name>
<organism evidence="1 4">
    <name type="scientific">Verticillium longisporum</name>
    <name type="common">Verticillium dahliae var. longisporum</name>
    <dbReference type="NCBI Taxonomy" id="100787"/>
    <lineage>
        <taxon>Eukaryota</taxon>
        <taxon>Fungi</taxon>
        <taxon>Dikarya</taxon>
        <taxon>Ascomycota</taxon>
        <taxon>Pezizomycotina</taxon>
        <taxon>Sordariomycetes</taxon>
        <taxon>Hypocreomycetidae</taxon>
        <taxon>Glomerellales</taxon>
        <taxon>Plectosphaerellaceae</taxon>
        <taxon>Verticillium</taxon>
    </lineage>
</organism>
<evidence type="ECO:0000313" key="4">
    <source>
        <dbReference type="Proteomes" id="UP000045706"/>
    </source>
</evidence>
<dbReference type="EMBL" id="CVQI01002780">
    <property type="protein sequence ID" value="CRK12110.1"/>
    <property type="molecule type" value="Genomic_DNA"/>
</dbReference>
<dbReference type="EMBL" id="CVQH01005780">
    <property type="protein sequence ID" value="CRK14691.1"/>
    <property type="molecule type" value="Genomic_DNA"/>
</dbReference>
<protein>
    <submittedName>
        <fullName evidence="1">Uncharacterized protein</fullName>
    </submittedName>
</protein>
<dbReference type="Proteomes" id="UP000044602">
    <property type="component" value="Unassembled WGS sequence"/>
</dbReference>
<dbReference type="Proteomes" id="UP000045706">
    <property type="component" value="Unassembled WGS sequence"/>
</dbReference>
<sequence length="145" mass="16250">MSQGHADLHLHIPNLNISSPQNPLPALTVIVSSFGITYRFEPAGLYSVVDMSDVGTEEERFYTANNTRNESFASEFLSPHDEIKPSEDVIFTGRPSLNTAIQSSQNEALGRHWFDKQRRTFNLTPRPRNTILCSLVCNGQPEDCV</sequence>
<reference evidence="3 4" key="1">
    <citation type="submission" date="2015-05" db="EMBL/GenBank/DDBJ databases">
        <authorList>
            <person name="Fogelqvist Johan"/>
        </authorList>
    </citation>
    <scope>NUCLEOTIDE SEQUENCE [LARGE SCALE GENOMIC DNA]</scope>
    <source>
        <strain evidence="2">VL1</strain>
        <strain evidence="1">VL2</strain>
    </source>
</reference>
<gene>
    <name evidence="2" type="ORF">BN1708_011216</name>
    <name evidence="1" type="ORF">BN1723_009596</name>
</gene>